<dbReference type="EMBL" id="MU853229">
    <property type="protein sequence ID" value="KAK4123068.1"/>
    <property type="molecule type" value="Genomic_DNA"/>
</dbReference>
<protein>
    <submittedName>
        <fullName evidence="1">Uncharacterized protein</fullName>
    </submittedName>
</protein>
<name>A0AAN6Z333_9PEZI</name>
<evidence type="ECO:0000313" key="2">
    <source>
        <dbReference type="Proteomes" id="UP001302602"/>
    </source>
</evidence>
<reference evidence="1" key="2">
    <citation type="submission" date="2023-05" db="EMBL/GenBank/DDBJ databases">
        <authorList>
            <consortium name="Lawrence Berkeley National Laboratory"/>
            <person name="Steindorff A."/>
            <person name="Hensen N."/>
            <person name="Bonometti L."/>
            <person name="Westerberg I."/>
            <person name="Brannstrom I.O."/>
            <person name="Guillou S."/>
            <person name="Cros-Aarteil S."/>
            <person name="Calhoun S."/>
            <person name="Haridas S."/>
            <person name="Kuo A."/>
            <person name="Mondo S."/>
            <person name="Pangilinan J."/>
            <person name="Riley R."/>
            <person name="Labutti K."/>
            <person name="Andreopoulos B."/>
            <person name="Lipzen A."/>
            <person name="Chen C."/>
            <person name="Yanf M."/>
            <person name="Daum C."/>
            <person name="Ng V."/>
            <person name="Clum A."/>
            <person name="Ohm R."/>
            <person name="Martin F."/>
            <person name="Silar P."/>
            <person name="Natvig D."/>
            <person name="Lalanne C."/>
            <person name="Gautier V."/>
            <person name="Ament-Velasquez S.L."/>
            <person name="Kruys A."/>
            <person name="Hutchinson M.I."/>
            <person name="Powell A.J."/>
            <person name="Barry K."/>
            <person name="Miller A.N."/>
            <person name="Grigoriev I.V."/>
            <person name="Debuchy R."/>
            <person name="Gladieux P."/>
            <person name="Thoren M.H."/>
            <person name="Johannesson H."/>
        </authorList>
    </citation>
    <scope>NUCLEOTIDE SEQUENCE</scope>
    <source>
        <strain evidence="1">CBS 731.68</strain>
    </source>
</reference>
<dbReference type="GeneID" id="87825788"/>
<dbReference type="AlphaFoldDB" id="A0AAN6Z333"/>
<organism evidence="1 2">
    <name type="scientific">Parathielavia appendiculata</name>
    <dbReference type="NCBI Taxonomy" id="2587402"/>
    <lineage>
        <taxon>Eukaryota</taxon>
        <taxon>Fungi</taxon>
        <taxon>Dikarya</taxon>
        <taxon>Ascomycota</taxon>
        <taxon>Pezizomycotina</taxon>
        <taxon>Sordariomycetes</taxon>
        <taxon>Sordariomycetidae</taxon>
        <taxon>Sordariales</taxon>
        <taxon>Chaetomiaceae</taxon>
        <taxon>Parathielavia</taxon>
    </lineage>
</organism>
<feature type="non-terminal residue" evidence="1">
    <location>
        <position position="1"/>
    </location>
</feature>
<sequence length="194" mass="21414">FPFNKRIISATGTQADTEHPHVLRLWVNRSFLDRILPVVVTGLLPSLPARWLRSRSPELFLPAQIVLKRKIDDHTRSFDAERAAYDRLRPLQGKVMPVLLGQIEYDGARAPLLSDIGGVCLAEPAGEMLAGELGRLIGEALGQLAVGGLLHDVKLDNFHLVGEGQGAKIMVVDLEQVDLDLSEEDDAWVVRENV</sequence>
<accession>A0AAN6Z333</accession>
<gene>
    <name evidence="1" type="ORF">N657DRAFT_574289</name>
</gene>
<dbReference type="Proteomes" id="UP001302602">
    <property type="component" value="Unassembled WGS sequence"/>
</dbReference>
<evidence type="ECO:0000313" key="1">
    <source>
        <dbReference type="EMBL" id="KAK4123068.1"/>
    </source>
</evidence>
<reference evidence="1" key="1">
    <citation type="journal article" date="2023" name="Mol. Phylogenet. Evol.">
        <title>Genome-scale phylogeny and comparative genomics of the fungal order Sordariales.</title>
        <authorList>
            <person name="Hensen N."/>
            <person name="Bonometti L."/>
            <person name="Westerberg I."/>
            <person name="Brannstrom I.O."/>
            <person name="Guillou S."/>
            <person name="Cros-Aarteil S."/>
            <person name="Calhoun S."/>
            <person name="Haridas S."/>
            <person name="Kuo A."/>
            <person name="Mondo S."/>
            <person name="Pangilinan J."/>
            <person name="Riley R."/>
            <person name="LaButti K."/>
            <person name="Andreopoulos B."/>
            <person name="Lipzen A."/>
            <person name="Chen C."/>
            <person name="Yan M."/>
            <person name="Daum C."/>
            <person name="Ng V."/>
            <person name="Clum A."/>
            <person name="Steindorff A."/>
            <person name="Ohm R.A."/>
            <person name="Martin F."/>
            <person name="Silar P."/>
            <person name="Natvig D.O."/>
            <person name="Lalanne C."/>
            <person name="Gautier V."/>
            <person name="Ament-Velasquez S.L."/>
            <person name="Kruys A."/>
            <person name="Hutchinson M.I."/>
            <person name="Powell A.J."/>
            <person name="Barry K."/>
            <person name="Miller A.N."/>
            <person name="Grigoriev I.V."/>
            <person name="Debuchy R."/>
            <person name="Gladieux P."/>
            <person name="Hiltunen Thoren M."/>
            <person name="Johannesson H."/>
        </authorList>
    </citation>
    <scope>NUCLEOTIDE SEQUENCE</scope>
    <source>
        <strain evidence="1">CBS 731.68</strain>
    </source>
</reference>
<keyword evidence="2" id="KW-1185">Reference proteome</keyword>
<proteinExistence type="predicted"/>
<comment type="caution">
    <text evidence="1">The sequence shown here is derived from an EMBL/GenBank/DDBJ whole genome shotgun (WGS) entry which is preliminary data.</text>
</comment>
<dbReference type="RefSeq" id="XP_062646839.1">
    <property type="nucleotide sequence ID" value="XM_062789018.1"/>
</dbReference>